<evidence type="ECO:0000259" key="3">
    <source>
        <dbReference type="Pfam" id="PF20640"/>
    </source>
</evidence>
<feature type="compositionally biased region" description="Polar residues" evidence="1">
    <location>
        <begin position="861"/>
        <end position="882"/>
    </location>
</feature>
<keyword evidence="5" id="KW-1185">Reference proteome</keyword>
<organism evidence="4 5">
    <name type="scientific">Lachancea lanzarotensis</name>
    <dbReference type="NCBI Taxonomy" id="1245769"/>
    <lineage>
        <taxon>Eukaryota</taxon>
        <taxon>Fungi</taxon>
        <taxon>Dikarya</taxon>
        <taxon>Ascomycota</taxon>
        <taxon>Saccharomycotina</taxon>
        <taxon>Saccharomycetes</taxon>
        <taxon>Saccharomycetales</taxon>
        <taxon>Saccharomycetaceae</taxon>
        <taxon>Lachancea</taxon>
    </lineage>
</organism>
<dbReference type="OrthoDB" id="4090074at2759"/>
<feature type="region of interest" description="Disordered" evidence="1">
    <location>
        <begin position="861"/>
        <end position="896"/>
    </location>
</feature>
<feature type="compositionally biased region" description="Basic residues" evidence="1">
    <location>
        <begin position="883"/>
        <end position="896"/>
    </location>
</feature>
<dbReference type="GeneID" id="34683894"/>
<dbReference type="STRING" id="1245769.A0A0C7ML38"/>
<dbReference type="HOGENOM" id="CLU_014997_0_0_1"/>
<dbReference type="Pfam" id="PF10214">
    <property type="entry name" value="Rrn6_beta-prop"/>
    <property type="match status" value="1"/>
</dbReference>
<name>A0A0C7ML38_9SACH</name>
<feature type="domain" description="RRN6 helical bundle" evidence="3">
    <location>
        <begin position="610"/>
        <end position="737"/>
    </location>
</feature>
<feature type="compositionally biased region" description="Low complexity" evidence="1">
    <location>
        <begin position="818"/>
        <end position="829"/>
    </location>
</feature>
<dbReference type="InterPro" id="IPR048535">
    <property type="entry name" value="RRN6_beta-prop"/>
</dbReference>
<dbReference type="PANTHER" id="PTHR28221:SF2">
    <property type="entry name" value="RNA POLYMERASE I-SPECIFIC TRANSCRIPTION INITIATION FACTOR RRN6"/>
    <property type="match status" value="1"/>
</dbReference>
<dbReference type="GO" id="GO:0001163">
    <property type="term" value="F:RNA polymerase I transcription regulatory region sequence-specific DNA binding"/>
    <property type="evidence" value="ECO:0007669"/>
    <property type="project" value="TreeGrafter"/>
</dbReference>
<dbReference type="RefSeq" id="XP_022626742.1">
    <property type="nucleotide sequence ID" value="XM_022774668.1"/>
</dbReference>
<evidence type="ECO:0000259" key="2">
    <source>
        <dbReference type="Pfam" id="PF10214"/>
    </source>
</evidence>
<dbReference type="Pfam" id="PF20640">
    <property type="entry name" value="Rrn6_HB"/>
    <property type="match status" value="1"/>
</dbReference>
<evidence type="ECO:0000256" key="1">
    <source>
        <dbReference type="SAM" id="MobiDB-lite"/>
    </source>
</evidence>
<gene>
    <name evidence="4" type="ORF">LALA0_S01e12332g</name>
</gene>
<evidence type="ECO:0000313" key="5">
    <source>
        <dbReference type="Proteomes" id="UP000054304"/>
    </source>
</evidence>
<feature type="region of interest" description="Disordered" evidence="1">
    <location>
        <begin position="779"/>
        <end position="829"/>
    </location>
</feature>
<proteinExistence type="predicted"/>
<dbReference type="InterPro" id="IPR048537">
    <property type="entry name" value="RRN6_HB"/>
</dbReference>
<protein>
    <submittedName>
        <fullName evidence="4">LALA0S01e12332g1_1</fullName>
    </submittedName>
</protein>
<dbReference type="EMBL" id="LN736360">
    <property type="protein sequence ID" value="CEP60500.1"/>
    <property type="molecule type" value="Genomic_DNA"/>
</dbReference>
<evidence type="ECO:0000313" key="4">
    <source>
        <dbReference type="EMBL" id="CEP60500.1"/>
    </source>
</evidence>
<dbReference type="Proteomes" id="UP000054304">
    <property type="component" value="Unassembled WGS sequence"/>
</dbReference>
<dbReference type="PANTHER" id="PTHR28221">
    <property type="entry name" value="RNA POLYMERASE I-SPECIFIC TRANSCRIPTION INITIATION FACTOR RRN6"/>
    <property type="match status" value="1"/>
</dbReference>
<dbReference type="InterPro" id="IPR019350">
    <property type="entry name" value="RNA_pol_I-sp_TIF_RRN6-like"/>
</dbReference>
<reference evidence="4 5" key="1">
    <citation type="submission" date="2014-12" db="EMBL/GenBank/DDBJ databases">
        <authorList>
            <person name="Neuveglise Cecile"/>
        </authorList>
    </citation>
    <scope>NUCLEOTIDE SEQUENCE [LARGE SCALE GENOMIC DNA]</scope>
    <source>
        <strain evidence="4 5">CBS 12615</strain>
    </source>
</reference>
<sequence length="896" mass="100241">MDRGVFLPFKKNVGVQLGPGIRNSALYVPVTEKSQQAESKWILGTADKEAAGGENLWLAVNEKRKFLDIENDVKTKFGEINDDELIQSTSDSEQESIGSLVDSSSSLRLFRSVRMLSDYAYEVRVDSPVAPLTFCPHQVLDVPEGLNTSNTLQAVEDEQSSERKLATARDGILSGLKFRSRIIDPSDVADFTIGFIHTTNDLRINNDAHQVIAYASGETRSIIYFSMVKSDNTTALPLSIGSASSYNLHSKIKNIVIPDFSSILNRASDIIAVLTANSLYAFKIRSIEKSTGAMSIEKLGPYPFSILEDFAFTDVAFNPWDFNELAVIDIKGNWAVGNLVKKGSRNSRLRFSANKRGTIYDPEELSSWHKISWGAEYSRLLLVSRSRLVELNLKRRLQLEVIEAKSWSSIRDFNRVNDQVAVLTTSKEIIMILLRNDNIERTISWKHSLEAEDTSIKSTVRTFTGEEWFCRHEKLFFVFLYSGLGPEVLVHVFSQTGLLFQSLGTSLLHIRDIKNSMSCVFVPQIPLSFEDDKSRKPKLNCLVREAGGSVIWQVTVSAAEGESQSLEFQKGVESLSDRIDFVFTPTSRVSKEFTALKLSLPLVEYHSIASTEETIFQQYGYDLSDGMNHYLMKWAREMENPEQVQSLECCSLASLAEQISCVSNMEEFGSLLEQFKGHYREQHVTFTALETLTTLITEDDDVADLGVFYSNLLQCWTFGFPDDGLITSEVLKSVILKNTGISSVSLLPVLAANAYSELNDVHREVVDSWDDPVDEIENKASLSEASNRDITEPELNFPSVKPSQQSPPKPKRHRKRISSQASQQSWPQPLNMLMSQTSTSNKHATHPADVSSVLPQTMTPAFSLTSASQPVPTLSDSQGRNSQKLKKKKKRLQGFG</sequence>
<dbReference type="AlphaFoldDB" id="A0A0C7ML38"/>
<accession>A0A0C7ML38</accession>
<dbReference type="GO" id="GO:0001179">
    <property type="term" value="F:RNA polymerase I general transcription initiation factor binding"/>
    <property type="evidence" value="ECO:0007669"/>
    <property type="project" value="TreeGrafter"/>
</dbReference>
<dbReference type="GO" id="GO:0042790">
    <property type="term" value="P:nucleolar large rRNA transcription by RNA polymerase I"/>
    <property type="evidence" value="ECO:0007669"/>
    <property type="project" value="TreeGrafter"/>
</dbReference>
<feature type="domain" description="RRN6 beta-propeller" evidence="2">
    <location>
        <begin position="185"/>
        <end position="497"/>
    </location>
</feature>
<dbReference type="GO" id="GO:0070860">
    <property type="term" value="C:RNA polymerase I core factor complex"/>
    <property type="evidence" value="ECO:0007669"/>
    <property type="project" value="TreeGrafter"/>
</dbReference>